<feature type="compositionally biased region" description="Polar residues" evidence="1">
    <location>
        <begin position="299"/>
        <end position="312"/>
    </location>
</feature>
<feature type="compositionally biased region" description="Low complexity" evidence="1">
    <location>
        <begin position="554"/>
        <end position="572"/>
    </location>
</feature>
<feature type="compositionally biased region" description="Polar residues" evidence="1">
    <location>
        <begin position="388"/>
        <end position="397"/>
    </location>
</feature>
<sequence length="767" mass="83525">MSAKDNLALDLEHGVRRWDRARWISVFSSHNPTIREVTECLGLGLSASSSTTNRGIPKFDNPDYRKLSSEVTKLSKELPKERDALLDFAAYPQSLDTELEELLGTYGPAIWSKDADRTCLLTPDPTKKTYTKDLFYEEPEHKEILKIHLHRWIIIKACYYIRNMKLKRPSCAGEYDTLADMDGESSLSPHDTPHSLTPPGHDTTPGSDLEVKPVNGKKRKSDIFGSLSDGDDRHSATPVKRSYSMIPINRRSKSPRKSFHNLLSGSPGSFENVPTLPSHKHYPSPSTANGADPARVQLSPLSSNELNGTGRQPSAPPATGAGWFTAVNAGGFTAVNNTPTLKTEPSLDGSRPPSREPQHASPTLRDNRAYTSPYDMAPSGAAAKHISESSSALSSTGPVAAMPPGQASKSANSAEVNGTRHDSPASKNVHHAAIAPQPPKPSYPHPSRAAHSHAQDPHTYAQFAHPVQAHAQQPVTVRGSSRASSPSNHHIGRSLAPHPPSRSSTPHAPAAVNKPALASNAAIAPAPVLTSAPAVQTAHAYSMALVPTQPALAAPNAHVQQQQPAPQPTSTHHQPRHGSILKSQLVEAPPVIARPAAVSVVELRALQCEVTAMLLHWLFPKVNQPPDEAGLLHRINTLWYHGEPIFRPELGAHYDLTSHILNSWLQERAAITHLQHSLSAQPSLPATSTGIIDRILAMNDLRAMRLKWKNMSPVDGMSPEDILIRSFCVMTMTEHTEFVFKEGLNRVERGVFEFLRTEDAKIILHRS</sequence>
<feature type="region of interest" description="Disordered" evidence="1">
    <location>
        <begin position="469"/>
        <end position="510"/>
    </location>
</feature>
<feature type="region of interest" description="Disordered" evidence="1">
    <location>
        <begin position="182"/>
        <end position="322"/>
    </location>
</feature>
<dbReference type="AlphaFoldDB" id="A0A6A5QYY3"/>
<evidence type="ECO:0000256" key="1">
    <source>
        <dbReference type="SAM" id="MobiDB-lite"/>
    </source>
</evidence>
<feature type="region of interest" description="Disordered" evidence="1">
    <location>
        <begin position="554"/>
        <end position="579"/>
    </location>
</feature>
<accession>A0A6A5QYY3</accession>
<organism evidence="2 3">
    <name type="scientific">Ampelomyces quisqualis</name>
    <name type="common">Powdery mildew agent</name>
    <dbReference type="NCBI Taxonomy" id="50730"/>
    <lineage>
        <taxon>Eukaryota</taxon>
        <taxon>Fungi</taxon>
        <taxon>Dikarya</taxon>
        <taxon>Ascomycota</taxon>
        <taxon>Pezizomycotina</taxon>
        <taxon>Dothideomycetes</taxon>
        <taxon>Pleosporomycetidae</taxon>
        <taxon>Pleosporales</taxon>
        <taxon>Pleosporineae</taxon>
        <taxon>Phaeosphaeriaceae</taxon>
        <taxon>Ampelomyces</taxon>
    </lineage>
</organism>
<keyword evidence="3" id="KW-1185">Reference proteome</keyword>
<feature type="compositionally biased region" description="Polar residues" evidence="1">
    <location>
        <begin position="407"/>
        <end position="416"/>
    </location>
</feature>
<dbReference type="EMBL" id="ML979132">
    <property type="protein sequence ID" value="KAF1920981.1"/>
    <property type="molecule type" value="Genomic_DNA"/>
</dbReference>
<dbReference type="Proteomes" id="UP000800096">
    <property type="component" value="Unassembled WGS sequence"/>
</dbReference>
<feature type="region of interest" description="Disordered" evidence="1">
    <location>
        <begin position="335"/>
        <end position="456"/>
    </location>
</feature>
<reference evidence="2" key="1">
    <citation type="journal article" date="2020" name="Stud. Mycol.">
        <title>101 Dothideomycetes genomes: a test case for predicting lifestyles and emergence of pathogens.</title>
        <authorList>
            <person name="Haridas S."/>
            <person name="Albert R."/>
            <person name="Binder M."/>
            <person name="Bloem J."/>
            <person name="Labutti K."/>
            <person name="Salamov A."/>
            <person name="Andreopoulos B."/>
            <person name="Baker S."/>
            <person name="Barry K."/>
            <person name="Bills G."/>
            <person name="Bluhm B."/>
            <person name="Cannon C."/>
            <person name="Castanera R."/>
            <person name="Culley D."/>
            <person name="Daum C."/>
            <person name="Ezra D."/>
            <person name="Gonzalez J."/>
            <person name="Henrissat B."/>
            <person name="Kuo A."/>
            <person name="Liang C."/>
            <person name="Lipzen A."/>
            <person name="Lutzoni F."/>
            <person name="Magnuson J."/>
            <person name="Mondo S."/>
            <person name="Nolan M."/>
            <person name="Ohm R."/>
            <person name="Pangilinan J."/>
            <person name="Park H.-J."/>
            <person name="Ramirez L."/>
            <person name="Alfaro M."/>
            <person name="Sun H."/>
            <person name="Tritt A."/>
            <person name="Yoshinaga Y."/>
            <person name="Zwiers L.-H."/>
            <person name="Turgeon B."/>
            <person name="Goodwin S."/>
            <person name="Spatafora J."/>
            <person name="Crous P."/>
            <person name="Grigoriev I."/>
        </authorList>
    </citation>
    <scope>NUCLEOTIDE SEQUENCE</scope>
    <source>
        <strain evidence="2">HMLAC05119</strain>
    </source>
</reference>
<evidence type="ECO:0000313" key="2">
    <source>
        <dbReference type="EMBL" id="KAF1920981.1"/>
    </source>
</evidence>
<gene>
    <name evidence="2" type="ORF">BDU57DRAFT_525930</name>
</gene>
<evidence type="ECO:0000313" key="3">
    <source>
        <dbReference type="Proteomes" id="UP000800096"/>
    </source>
</evidence>
<name>A0A6A5QYY3_AMPQU</name>
<feature type="compositionally biased region" description="Polar residues" evidence="1">
    <location>
        <begin position="470"/>
        <end position="488"/>
    </location>
</feature>
<dbReference type="OrthoDB" id="3796606at2759"/>
<proteinExistence type="predicted"/>
<feature type="compositionally biased region" description="Basic residues" evidence="1">
    <location>
        <begin position="250"/>
        <end position="259"/>
    </location>
</feature>
<protein>
    <submittedName>
        <fullName evidence="2">Uncharacterized protein</fullName>
    </submittedName>
</protein>